<dbReference type="Proteomes" id="UP001457282">
    <property type="component" value="Unassembled WGS sequence"/>
</dbReference>
<keyword evidence="3" id="KW-0808">Transferase</keyword>
<evidence type="ECO:0000256" key="3">
    <source>
        <dbReference type="ARBA" id="ARBA00022679"/>
    </source>
</evidence>
<organism evidence="10 11">
    <name type="scientific">Rubus argutus</name>
    <name type="common">Southern blackberry</name>
    <dbReference type="NCBI Taxonomy" id="59490"/>
    <lineage>
        <taxon>Eukaryota</taxon>
        <taxon>Viridiplantae</taxon>
        <taxon>Streptophyta</taxon>
        <taxon>Embryophyta</taxon>
        <taxon>Tracheophyta</taxon>
        <taxon>Spermatophyta</taxon>
        <taxon>Magnoliopsida</taxon>
        <taxon>eudicotyledons</taxon>
        <taxon>Gunneridae</taxon>
        <taxon>Pentapetalae</taxon>
        <taxon>rosids</taxon>
        <taxon>fabids</taxon>
        <taxon>Rosales</taxon>
        <taxon>Rosaceae</taxon>
        <taxon>Rosoideae</taxon>
        <taxon>Rosoideae incertae sedis</taxon>
        <taxon>Rubus</taxon>
    </lineage>
</organism>
<dbReference type="Pfam" id="PF13639">
    <property type="entry name" value="zf-RING_2"/>
    <property type="match status" value="1"/>
</dbReference>
<dbReference type="InterPro" id="IPR013083">
    <property type="entry name" value="Znf_RING/FYVE/PHD"/>
</dbReference>
<evidence type="ECO:0000313" key="10">
    <source>
        <dbReference type="EMBL" id="KAK9937974.1"/>
    </source>
</evidence>
<evidence type="ECO:0000256" key="8">
    <source>
        <dbReference type="PROSITE-ProRule" id="PRU00175"/>
    </source>
</evidence>
<dbReference type="PANTHER" id="PTHR22937">
    <property type="entry name" value="E3 UBIQUITIN-PROTEIN LIGASE RNF165"/>
    <property type="match status" value="1"/>
</dbReference>
<keyword evidence="11" id="KW-1185">Reference proteome</keyword>
<dbReference type="PANTHER" id="PTHR22937:SF222">
    <property type="entry name" value="RING-TYPE E3 UBIQUITIN TRANSFERASE"/>
    <property type="match status" value="1"/>
</dbReference>
<evidence type="ECO:0000313" key="11">
    <source>
        <dbReference type="Proteomes" id="UP001457282"/>
    </source>
</evidence>
<dbReference type="AlphaFoldDB" id="A0AAW1XN18"/>
<evidence type="ECO:0000256" key="5">
    <source>
        <dbReference type="ARBA" id="ARBA00022771"/>
    </source>
</evidence>
<dbReference type="SMART" id="SM00184">
    <property type="entry name" value="RING"/>
    <property type="match status" value="1"/>
</dbReference>
<evidence type="ECO:0000256" key="4">
    <source>
        <dbReference type="ARBA" id="ARBA00022723"/>
    </source>
</evidence>
<keyword evidence="7" id="KW-0862">Zinc</keyword>
<dbReference type="InterPro" id="IPR045191">
    <property type="entry name" value="MBR1/2-like"/>
</dbReference>
<feature type="domain" description="RING-type" evidence="9">
    <location>
        <begin position="446"/>
        <end position="487"/>
    </location>
</feature>
<proteinExistence type="predicted"/>
<protein>
    <recommendedName>
        <fullName evidence="2">RING-type E3 ubiquitin transferase</fullName>
        <ecNumber evidence="2">2.3.2.27</ecNumber>
    </recommendedName>
</protein>
<evidence type="ECO:0000259" key="9">
    <source>
        <dbReference type="PROSITE" id="PS50089"/>
    </source>
</evidence>
<dbReference type="Gene3D" id="3.30.40.10">
    <property type="entry name" value="Zinc/RING finger domain, C3HC4 (zinc finger)"/>
    <property type="match status" value="1"/>
</dbReference>
<evidence type="ECO:0000256" key="7">
    <source>
        <dbReference type="ARBA" id="ARBA00022833"/>
    </source>
</evidence>
<dbReference type="FunFam" id="3.30.40.10:FF:000615">
    <property type="entry name" value="E3 ubiquitin ligase BIG BROTHER"/>
    <property type="match status" value="1"/>
</dbReference>
<dbReference type="GO" id="GO:0005634">
    <property type="term" value="C:nucleus"/>
    <property type="evidence" value="ECO:0007669"/>
    <property type="project" value="TreeGrafter"/>
</dbReference>
<dbReference type="GO" id="GO:0061630">
    <property type="term" value="F:ubiquitin protein ligase activity"/>
    <property type="evidence" value="ECO:0007669"/>
    <property type="project" value="UniProtKB-EC"/>
</dbReference>
<keyword evidence="6" id="KW-0833">Ubl conjugation pathway</keyword>
<evidence type="ECO:0000256" key="2">
    <source>
        <dbReference type="ARBA" id="ARBA00012483"/>
    </source>
</evidence>
<sequence length="498" mass="55003">MGQRNMICPSQMMDLEMYQQGEPYLCPPPSIHFGSSATIQQPNIHTMVTASGSSTNFDAQHLPERYDNVPFYGMTQYNGQHPHNLDLGVATPANFYYSYMTPSSSSGVLPVPMNHGASDSVPSSNYGVVGISAADEYGRNSRIMDDLRGPCKRKNPECLPGNFQYFNASGSPSSSVPPLNMRHPEGVAVMDAVNFSLPQYVGTGNPPIMEAGPQISMRNRSATTGLESVPTHDHNHLSQGNYVGQRFQPAGTIWLDQHLNSNSGDGGPSAWNQVPIPFMHGGNVGGGSMDSVNMGMQRYHDSSSNRSSSILRHPPPLNHRHQNHHATRSHSTTGFRIYRPHQGVISETALRHHNFSHWRVLGVDEGVILDVPEFGNFSDQHRDMRLDIEDMSYEELLALGEQIGHVNTGLSEDSISKQLKTRSYLSSGTIINLEEAGCPEKEVDFCIICQDFYKNQEKIGTLHCGHEYHADCLKKWLLVKNVCPICKSEALITGKKNV</sequence>
<dbReference type="EMBL" id="JBEDUW010000003">
    <property type="protein sequence ID" value="KAK9937974.1"/>
    <property type="molecule type" value="Genomic_DNA"/>
</dbReference>
<comment type="caution">
    <text evidence="10">The sequence shown here is derived from an EMBL/GenBank/DDBJ whole genome shotgun (WGS) entry which is preliminary data.</text>
</comment>
<dbReference type="EC" id="2.3.2.27" evidence="2"/>
<dbReference type="InterPro" id="IPR001841">
    <property type="entry name" value="Znf_RING"/>
</dbReference>
<gene>
    <name evidence="10" type="ORF">M0R45_014737</name>
</gene>
<dbReference type="SUPFAM" id="SSF57850">
    <property type="entry name" value="RING/U-box"/>
    <property type="match status" value="1"/>
</dbReference>
<reference evidence="10 11" key="1">
    <citation type="journal article" date="2023" name="G3 (Bethesda)">
        <title>A chromosome-length genome assembly and annotation of blackberry (Rubus argutus, cv. 'Hillquist').</title>
        <authorList>
            <person name="Bruna T."/>
            <person name="Aryal R."/>
            <person name="Dudchenko O."/>
            <person name="Sargent D.J."/>
            <person name="Mead D."/>
            <person name="Buti M."/>
            <person name="Cavallini A."/>
            <person name="Hytonen T."/>
            <person name="Andres J."/>
            <person name="Pham M."/>
            <person name="Weisz D."/>
            <person name="Mascagni F."/>
            <person name="Usai G."/>
            <person name="Natali L."/>
            <person name="Bassil N."/>
            <person name="Fernandez G.E."/>
            <person name="Lomsadze A."/>
            <person name="Armour M."/>
            <person name="Olukolu B."/>
            <person name="Poorten T."/>
            <person name="Britton C."/>
            <person name="Davik J."/>
            <person name="Ashrafi H."/>
            <person name="Aiden E.L."/>
            <person name="Borodovsky M."/>
            <person name="Worthington M."/>
        </authorList>
    </citation>
    <scope>NUCLEOTIDE SEQUENCE [LARGE SCALE GENOMIC DNA]</scope>
    <source>
        <strain evidence="10">PI 553951</strain>
    </source>
</reference>
<evidence type="ECO:0000256" key="6">
    <source>
        <dbReference type="ARBA" id="ARBA00022786"/>
    </source>
</evidence>
<dbReference type="PROSITE" id="PS50089">
    <property type="entry name" value="ZF_RING_2"/>
    <property type="match status" value="1"/>
</dbReference>
<keyword evidence="5 8" id="KW-0863">Zinc-finger</keyword>
<dbReference type="GO" id="GO:0008270">
    <property type="term" value="F:zinc ion binding"/>
    <property type="evidence" value="ECO:0007669"/>
    <property type="project" value="UniProtKB-KW"/>
</dbReference>
<comment type="catalytic activity">
    <reaction evidence="1">
        <text>S-ubiquitinyl-[E2 ubiquitin-conjugating enzyme]-L-cysteine + [acceptor protein]-L-lysine = [E2 ubiquitin-conjugating enzyme]-L-cysteine + N(6)-ubiquitinyl-[acceptor protein]-L-lysine.</text>
        <dbReference type="EC" id="2.3.2.27"/>
    </reaction>
</comment>
<evidence type="ECO:0000256" key="1">
    <source>
        <dbReference type="ARBA" id="ARBA00000900"/>
    </source>
</evidence>
<accession>A0AAW1XN18</accession>
<keyword evidence="4" id="KW-0479">Metal-binding</keyword>
<name>A0AAW1XN18_RUBAR</name>